<keyword evidence="1" id="KW-0472">Membrane</keyword>
<gene>
    <name evidence="2" type="ORF">JOC54_000742</name>
</gene>
<dbReference type="InterPro" id="IPR035211">
    <property type="entry name" value="DUF5325"/>
</dbReference>
<organism evidence="2 3">
    <name type="scientific">Shouchella xiaoxiensis</name>
    <dbReference type="NCBI Taxonomy" id="766895"/>
    <lineage>
        <taxon>Bacteria</taxon>
        <taxon>Bacillati</taxon>
        <taxon>Bacillota</taxon>
        <taxon>Bacilli</taxon>
        <taxon>Bacillales</taxon>
        <taxon>Bacillaceae</taxon>
        <taxon>Shouchella</taxon>
    </lineage>
</organism>
<proteinExistence type="predicted"/>
<name>A0ABS2SQQ4_9BACI</name>
<feature type="transmembrane region" description="Helical" evidence="1">
    <location>
        <begin position="7"/>
        <end position="25"/>
    </location>
</feature>
<protein>
    <submittedName>
        <fullName evidence="2">Arginine exporter protein ArgO</fullName>
    </submittedName>
</protein>
<feature type="transmembrane region" description="Helical" evidence="1">
    <location>
        <begin position="31"/>
        <end position="51"/>
    </location>
</feature>
<dbReference type="RefSeq" id="WP_035421093.1">
    <property type="nucleotide sequence ID" value="NZ_JAFBCV010000002.1"/>
</dbReference>
<dbReference type="EMBL" id="JAFBCV010000002">
    <property type="protein sequence ID" value="MBM7837511.1"/>
    <property type="molecule type" value="Genomic_DNA"/>
</dbReference>
<dbReference type="Proteomes" id="UP001179280">
    <property type="component" value="Unassembled WGS sequence"/>
</dbReference>
<sequence length="60" mass="6358">MNKENVVFLTLSIITVLCIMGIGVAVAERSIIIATVSIVGIVLSMGLGFSLRKKNANSHN</sequence>
<evidence type="ECO:0000313" key="3">
    <source>
        <dbReference type="Proteomes" id="UP001179280"/>
    </source>
</evidence>
<evidence type="ECO:0000256" key="1">
    <source>
        <dbReference type="SAM" id="Phobius"/>
    </source>
</evidence>
<dbReference type="Pfam" id="PF17259">
    <property type="entry name" value="DUF5325"/>
    <property type="match status" value="1"/>
</dbReference>
<accession>A0ABS2SQQ4</accession>
<comment type="caution">
    <text evidence="2">The sequence shown here is derived from an EMBL/GenBank/DDBJ whole genome shotgun (WGS) entry which is preliminary data.</text>
</comment>
<keyword evidence="1" id="KW-0812">Transmembrane</keyword>
<keyword evidence="3" id="KW-1185">Reference proteome</keyword>
<keyword evidence="1" id="KW-1133">Transmembrane helix</keyword>
<reference evidence="2" key="1">
    <citation type="submission" date="2021-01" db="EMBL/GenBank/DDBJ databases">
        <title>Genomic Encyclopedia of Type Strains, Phase IV (KMG-IV): sequencing the most valuable type-strain genomes for metagenomic binning, comparative biology and taxonomic classification.</title>
        <authorList>
            <person name="Goeker M."/>
        </authorList>
    </citation>
    <scope>NUCLEOTIDE SEQUENCE</scope>
    <source>
        <strain evidence="2">DSM 21943</strain>
    </source>
</reference>
<evidence type="ECO:0000313" key="2">
    <source>
        <dbReference type="EMBL" id="MBM7837511.1"/>
    </source>
</evidence>